<dbReference type="PANTHER" id="PTHR35393:SF1">
    <property type="entry name" value="SNOAL-LIKE DOMAIN-CONTAINING PROTEIN"/>
    <property type="match status" value="1"/>
</dbReference>
<reference evidence="3 4" key="2">
    <citation type="submission" date="2017-10" db="EMBL/GenBank/DDBJ databases">
        <title>Extensive intraspecific genome diversity in a model arbuscular mycorrhizal fungus.</title>
        <authorList>
            <person name="Chen E.C.H."/>
            <person name="Morin E."/>
            <person name="Baudet D."/>
            <person name="Noel J."/>
            <person name="Ndikumana S."/>
            <person name="Charron P."/>
            <person name="St-Onge C."/>
            <person name="Giorgi J."/>
            <person name="Grigoriev I.V."/>
            <person name="Roux C."/>
            <person name="Martin F.M."/>
            <person name="Corradi N."/>
        </authorList>
    </citation>
    <scope>NUCLEOTIDE SEQUENCE [LARGE SCALE GENOMIC DNA]</scope>
    <source>
        <strain evidence="3 4">C2</strain>
    </source>
</reference>
<evidence type="ECO:0000313" key="4">
    <source>
        <dbReference type="Proteomes" id="UP000233469"/>
    </source>
</evidence>
<protein>
    <recommendedName>
        <fullName evidence="2">SigF-like NTF2-like domain-containing protein</fullName>
    </recommendedName>
</protein>
<keyword evidence="1" id="KW-0472">Membrane</keyword>
<comment type="caution">
    <text evidence="3">The sequence shown here is derived from an EMBL/GenBank/DDBJ whole genome shotgun (WGS) entry which is preliminary data.</text>
</comment>
<dbReference type="PANTHER" id="PTHR35393">
    <property type="entry name" value="CHROMOSOME 1, WHOLE GENOME SHOTGUN SEQUENCE"/>
    <property type="match status" value="1"/>
</dbReference>
<evidence type="ECO:0000259" key="2">
    <source>
        <dbReference type="Pfam" id="PF24840"/>
    </source>
</evidence>
<gene>
    <name evidence="3" type="ORF">RhiirC2_139191</name>
</gene>
<dbReference type="InterPro" id="IPR057514">
    <property type="entry name" value="NTF2_SigF"/>
</dbReference>
<feature type="transmembrane region" description="Helical" evidence="1">
    <location>
        <begin position="164"/>
        <end position="182"/>
    </location>
</feature>
<dbReference type="AlphaFoldDB" id="A0A2N1NSB3"/>
<dbReference type="Proteomes" id="UP000233469">
    <property type="component" value="Unassembled WGS sequence"/>
</dbReference>
<organism evidence="3 4">
    <name type="scientific">Rhizophagus irregularis</name>
    <dbReference type="NCBI Taxonomy" id="588596"/>
    <lineage>
        <taxon>Eukaryota</taxon>
        <taxon>Fungi</taxon>
        <taxon>Fungi incertae sedis</taxon>
        <taxon>Mucoromycota</taxon>
        <taxon>Glomeromycotina</taxon>
        <taxon>Glomeromycetes</taxon>
        <taxon>Glomerales</taxon>
        <taxon>Glomeraceae</taxon>
        <taxon>Rhizophagus</taxon>
    </lineage>
</organism>
<keyword evidence="1" id="KW-0812">Transmembrane</keyword>
<dbReference type="EMBL" id="LLXL01000164">
    <property type="protein sequence ID" value="PKK76775.1"/>
    <property type="molecule type" value="Genomic_DNA"/>
</dbReference>
<sequence length="183" mass="21499">MKEIFSQIYITQNMDDPLTDIPKIIPIILGSNQKLLSDQTKYYHENIEYKSFTQYIPSNKDSLENFTALNRLNRVFIWNDKSRINDIWYNEESRKAVIEVSQSARRGIFFWVERRNRLFIKLDLTFGNDGKYIIRRQEEFVQPEDFVGTLIPVIAPTIITIQKIIISFIIIAFGRLLGLIGCT</sequence>
<name>A0A2N1NSB3_9GLOM</name>
<dbReference type="VEuPathDB" id="FungiDB:RhiirFUN_003000"/>
<accession>A0A2N1NSB3</accession>
<evidence type="ECO:0000313" key="3">
    <source>
        <dbReference type="EMBL" id="PKK76775.1"/>
    </source>
</evidence>
<reference evidence="3 4" key="1">
    <citation type="submission" date="2016-04" db="EMBL/GenBank/DDBJ databases">
        <title>Genome analyses suggest a sexual origin of heterokaryosis in a supposedly ancient asexual fungus.</title>
        <authorList>
            <person name="Ropars J."/>
            <person name="Sedzielewska K."/>
            <person name="Noel J."/>
            <person name="Charron P."/>
            <person name="Farinelli L."/>
            <person name="Marton T."/>
            <person name="Kruger M."/>
            <person name="Pelin A."/>
            <person name="Brachmann A."/>
            <person name="Corradi N."/>
        </authorList>
    </citation>
    <scope>NUCLEOTIDE SEQUENCE [LARGE SCALE GENOMIC DNA]</scope>
    <source>
        <strain evidence="3 4">C2</strain>
    </source>
</reference>
<keyword evidence="1" id="KW-1133">Transmembrane helix</keyword>
<feature type="domain" description="SigF-like NTF2-like" evidence="2">
    <location>
        <begin position="14"/>
        <end position="182"/>
    </location>
</feature>
<evidence type="ECO:0000256" key="1">
    <source>
        <dbReference type="SAM" id="Phobius"/>
    </source>
</evidence>
<dbReference type="VEuPathDB" id="FungiDB:FUN_021168"/>
<dbReference type="Pfam" id="PF24840">
    <property type="entry name" value="NTF2_SigF"/>
    <property type="match status" value="1"/>
</dbReference>
<proteinExistence type="predicted"/>
<dbReference type="VEuPathDB" id="FungiDB:RhiirA1_413848"/>